<comment type="caution">
    <text evidence="10">The sequence shown here is derived from an EMBL/GenBank/DDBJ whole genome shotgun (WGS) entry which is preliminary data.</text>
</comment>
<dbReference type="Pfam" id="PF00069">
    <property type="entry name" value="Pkinase"/>
    <property type="match status" value="1"/>
</dbReference>
<dbReference type="InterPro" id="IPR011659">
    <property type="entry name" value="WD40"/>
</dbReference>
<dbReference type="CDD" id="cd14014">
    <property type="entry name" value="STKc_PknB_like"/>
    <property type="match status" value="1"/>
</dbReference>
<dbReference type="Gene3D" id="1.10.510.10">
    <property type="entry name" value="Transferase(Phosphotransferase) domain 1"/>
    <property type="match status" value="1"/>
</dbReference>
<dbReference type="PANTHER" id="PTHR43289:SF34">
    <property type="entry name" value="SERINE_THREONINE-PROTEIN KINASE YBDM-RELATED"/>
    <property type="match status" value="1"/>
</dbReference>
<dbReference type="InterPro" id="IPR008271">
    <property type="entry name" value="Ser/Thr_kinase_AS"/>
</dbReference>
<dbReference type="EMBL" id="BAAAHD010000048">
    <property type="protein sequence ID" value="GAA0580131.1"/>
    <property type="molecule type" value="Genomic_DNA"/>
</dbReference>
<feature type="transmembrane region" description="Helical" evidence="7">
    <location>
        <begin position="412"/>
        <end position="435"/>
    </location>
</feature>
<evidence type="ECO:0000313" key="10">
    <source>
        <dbReference type="EMBL" id="MBB4774523.1"/>
    </source>
</evidence>
<evidence type="ECO:0000256" key="6">
    <source>
        <dbReference type="SAM" id="MobiDB-lite"/>
    </source>
</evidence>
<evidence type="ECO:0000259" key="8">
    <source>
        <dbReference type="PROSITE" id="PS50011"/>
    </source>
</evidence>
<dbReference type="EMBL" id="JACHMV010000001">
    <property type="protein sequence ID" value="MBB4774523.1"/>
    <property type="molecule type" value="Genomic_DNA"/>
</dbReference>
<dbReference type="InterPro" id="IPR011042">
    <property type="entry name" value="6-blade_b-propeller_TolB-like"/>
</dbReference>
<sequence length="718" mass="75671">MDGPRASSLRELRPEDPTRIGRYRIEAKIGEGGMGAVYLGRDPGGRQVAVKVVRSALAGDRTFLARFHDEAANAQRVASFCTAQVLEHGDDLGLAYMVTEYIDGPSLLEHVTENGPLSPGMLHGVAVGVAAALVAIHSAGLVHRDLKPSNVLLSISGPRVIDFGIARALDVASAHTRTGQVVGTPGWIAPEQITTQQVTPAVDVFAWGCLVAFAASGHNPFGQGSFQILAARAVHAEPEIGDLPAALAGLVRSALRKEPERRPSARDLLLGLVGGAGEAAVTTELGETWTAPPDDPSATSRDVGSAQAGPAGAGVPEAKAPDAPARDVPAPDVPAPRPPVPAPAPVTRLAPEWPLEQPAPEPRAEARAERHPGPPTDPPGLPPTERQFAVPPPVLPPVTGRRAGRDGPSRRTVLTAATLVGVLVAGAVAGGLYYFTRPDGEPERQAGPAAFPSEPLLVRMDTEPGWPESCHADIGRYKPGEASATTLIGGDRCEMLPEPSPDGARIAFTRTGGGKSEAWVMNADGSGARKVTDIAGGRVTWSPDGTRLAYMGRDGGTRQIFTVTLDGGKAAQLTDDDSAKDDPMWSSTRRLVFWSKRDGTEQIYTLDPERPESEWTRLTEDDVRSVDPEWSPDGSKIAFTRGSPEHSSIWVMNADGSGARAVTTGGRDDMDPAWSADGNWICYARGSVAEPVLHAVRLDGTGDRVLTPEGRTFGHPSW</sequence>
<keyword evidence="1" id="KW-0808">Transferase</keyword>
<dbReference type="RefSeq" id="WP_184883221.1">
    <property type="nucleotide sequence ID" value="NZ_BAAAHD010000048.1"/>
</dbReference>
<dbReference type="InterPro" id="IPR000719">
    <property type="entry name" value="Prot_kinase_dom"/>
</dbReference>
<dbReference type="Gene3D" id="2.120.10.60">
    <property type="entry name" value="Tricorn protease N-terminal domain"/>
    <property type="match status" value="1"/>
</dbReference>
<proteinExistence type="predicted"/>
<keyword evidence="4 5" id="KW-0067">ATP-binding</keyword>
<dbReference type="Gene3D" id="2.120.10.30">
    <property type="entry name" value="TolB, C-terminal domain"/>
    <property type="match status" value="2"/>
</dbReference>
<reference evidence="9" key="4">
    <citation type="submission" date="2023-12" db="EMBL/GenBank/DDBJ databases">
        <authorList>
            <person name="Sun Q."/>
            <person name="Inoue M."/>
        </authorList>
    </citation>
    <scope>NUCLEOTIDE SEQUENCE</scope>
    <source>
        <strain evidence="9">JCM 10667</strain>
    </source>
</reference>
<dbReference type="SUPFAM" id="SSF56112">
    <property type="entry name" value="Protein kinase-like (PK-like)"/>
    <property type="match status" value="1"/>
</dbReference>
<evidence type="ECO:0000256" key="4">
    <source>
        <dbReference type="ARBA" id="ARBA00022840"/>
    </source>
</evidence>
<evidence type="ECO:0000313" key="12">
    <source>
        <dbReference type="Proteomes" id="UP001501427"/>
    </source>
</evidence>
<dbReference type="Gene3D" id="3.30.200.20">
    <property type="entry name" value="Phosphorylase Kinase, domain 1"/>
    <property type="match status" value="1"/>
</dbReference>
<keyword evidence="7" id="KW-0812">Transmembrane</keyword>
<reference evidence="10 11" key="3">
    <citation type="submission" date="2020-08" db="EMBL/GenBank/DDBJ databases">
        <title>Sequencing the genomes of 1000 actinobacteria strains.</title>
        <authorList>
            <person name="Klenk H.-P."/>
        </authorList>
    </citation>
    <scope>NUCLEOTIDE SEQUENCE [LARGE SCALE GENOMIC DNA]</scope>
    <source>
        <strain evidence="10 11">DSM 44772</strain>
    </source>
</reference>
<reference evidence="9" key="1">
    <citation type="journal article" date="2014" name="Int. J. Syst. Evol. Microbiol.">
        <title>Complete genome of a new Firmicutes species belonging to the dominant human colonic microbiota ('Ruminococcus bicirculans') reveals two chromosomes and a selective capacity to utilize plant glucans.</title>
        <authorList>
            <consortium name="NISC Comparative Sequencing Program"/>
            <person name="Wegmann U."/>
            <person name="Louis P."/>
            <person name="Goesmann A."/>
            <person name="Henrissat B."/>
            <person name="Duncan S.H."/>
            <person name="Flint H.J."/>
        </authorList>
    </citation>
    <scope>NUCLEOTIDE SEQUENCE</scope>
    <source>
        <strain evidence="9">JCM 10667</strain>
    </source>
</reference>
<dbReference type="InterPro" id="IPR011009">
    <property type="entry name" value="Kinase-like_dom_sf"/>
</dbReference>
<evidence type="ECO:0000313" key="11">
    <source>
        <dbReference type="Proteomes" id="UP000549343"/>
    </source>
</evidence>
<feature type="binding site" evidence="5">
    <location>
        <position position="51"/>
    </location>
    <ligand>
        <name>ATP</name>
        <dbReference type="ChEBI" id="CHEBI:30616"/>
    </ligand>
</feature>
<dbReference type="PROSITE" id="PS50011">
    <property type="entry name" value="PROTEIN_KINASE_DOM"/>
    <property type="match status" value="1"/>
</dbReference>
<dbReference type="InterPro" id="IPR017441">
    <property type="entry name" value="Protein_kinase_ATP_BS"/>
</dbReference>
<organism evidence="10 11">
    <name type="scientific">Actinomadura livida</name>
    <dbReference type="NCBI Taxonomy" id="79909"/>
    <lineage>
        <taxon>Bacteria</taxon>
        <taxon>Bacillati</taxon>
        <taxon>Actinomycetota</taxon>
        <taxon>Actinomycetes</taxon>
        <taxon>Streptosporangiales</taxon>
        <taxon>Thermomonosporaceae</taxon>
        <taxon>Actinomadura</taxon>
    </lineage>
</organism>
<dbReference type="GO" id="GO:0005524">
    <property type="term" value="F:ATP binding"/>
    <property type="evidence" value="ECO:0007669"/>
    <property type="project" value="UniProtKB-UniRule"/>
</dbReference>
<dbReference type="PROSITE" id="PS00108">
    <property type="entry name" value="PROTEIN_KINASE_ST"/>
    <property type="match status" value="1"/>
</dbReference>
<feature type="domain" description="Protein kinase" evidence="8">
    <location>
        <begin position="23"/>
        <end position="281"/>
    </location>
</feature>
<name>A0A7W7ICH4_9ACTN</name>
<reference evidence="12" key="2">
    <citation type="journal article" date="2019" name="Int. J. Syst. Evol. Microbiol.">
        <title>The Global Catalogue of Microorganisms (GCM) 10K type strain sequencing project: providing services to taxonomists for standard genome sequencing and annotation.</title>
        <authorList>
            <consortium name="The Broad Institute Genomics Platform"/>
            <consortium name="The Broad Institute Genome Sequencing Center for Infectious Disease"/>
            <person name="Wu L."/>
            <person name="Ma J."/>
        </authorList>
    </citation>
    <scope>NUCLEOTIDE SEQUENCE [LARGE SCALE GENOMIC DNA]</scope>
    <source>
        <strain evidence="12">JCM 10667</strain>
    </source>
</reference>
<gene>
    <name evidence="10" type="ORF">F4557_002941</name>
    <name evidence="9" type="ORF">GCM10009546_48240</name>
</gene>
<dbReference type="PANTHER" id="PTHR43289">
    <property type="entry name" value="MITOGEN-ACTIVATED PROTEIN KINASE KINASE KINASE 20-RELATED"/>
    <property type="match status" value="1"/>
</dbReference>
<dbReference type="AlphaFoldDB" id="A0A7W7ICH4"/>
<accession>A0A7W7ICH4</accession>
<evidence type="ECO:0000256" key="7">
    <source>
        <dbReference type="SAM" id="Phobius"/>
    </source>
</evidence>
<evidence type="ECO:0000313" key="9">
    <source>
        <dbReference type="EMBL" id="GAA0580131.1"/>
    </source>
</evidence>
<evidence type="ECO:0000256" key="2">
    <source>
        <dbReference type="ARBA" id="ARBA00022741"/>
    </source>
</evidence>
<keyword evidence="12" id="KW-1185">Reference proteome</keyword>
<dbReference type="Proteomes" id="UP000549343">
    <property type="component" value="Unassembled WGS sequence"/>
</dbReference>
<feature type="compositionally biased region" description="Low complexity" evidence="6">
    <location>
        <begin position="321"/>
        <end position="330"/>
    </location>
</feature>
<keyword evidence="2 5" id="KW-0547">Nucleotide-binding</keyword>
<feature type="compositionally biased region" description="Pro residues" evidence="6">
    <location>
        <begin position="373"/>
        <end position="382"/>
    </location>
</feature>
<dbReference type="Pfam" id="PF07676">
    <property type="entry name" value="PD40"/>
    <property type="match status" value="4"/>
</dbReference>
<dbReference type="SUPFAM" id="SSF69304">
    <property type="entry name" value="Tricorn protease N-terminal domain"/>
    <property type="match status" value="1"/>
</dbReference>
<dbReference type="Proteomes" id="UP001501427">
    <property type="component" value="Unassembled WGS sequence"/>
</dbReference>
<evidence type="ECO:0000256" key="5">
    <source>
        <dbReference type="PROSITE-ProRule" id="PRU10141"/>
    </source>
</evidence>
<keyword evidence="3" id="KW-0418">Kinase</keyword>
<keyword evidence="7" id="KW-1133">Transmembrane helix</keyword>
<feature type="region of interest" description="Disordered" evidence="6">
    <location>
        <begin position="284"/>
        <end position="409"/>
    </location>
</feature>
<dbReference type="PROSITE" id="PS00107">
    <property type="entry name" value="PROTEIN_KINASE_ATP"/>
    <property type="match status" value="1"/>
</dbReference>
<feature type="compositionally biased region" description="Basic and acidic residues" evidence="6">
    <location>
        <begin position="362"/>
        <end position="372"/>
    </location>
</feature>
<dbReference type="SMART" id="SM00220">
    <property type="entry name" value="S_TKc"/>
    <property type="match status" value="1"/>
</dbReference>
<keyword evidence="7" id="KW-0472">Membrane</keyword>
<protein>
    <submittedName>
        <fullName evidence="10">Tol biopolymer transport system component</fullName>
    </submittedName>
</protein>
<evidence type="ECO:0000256" key="1">
    <source>
        <dbReference type="ARBA" id="ARBA00022679"/>
    </source>
</evidence>
<evidence type="ECO:0000256" key="3">
    <source>
        <dbReference type="ARBA" id="ARBA00022777"/>
    </source>
</evidence>
<feature type="compositionally biased region" description="Pro residues" evidence="6">
    <location>
        <begin position="331"/>
        <end position="344"/>
    </location>
</feature>
<dbReference type="GO" id="GO:0004674">
    <property type="term" value="F:protein serine/threonine kinase activity"/>
    <property type="evidence" value="ECO:0007669"/>
    <property type="project" value="TreeGrafter"/>
</dbReference>